<evidence type="ECO:0000256" key="1">
    <source>
        <dbReference type="SAM" id="MobiDB-lite"/>
    </source>
</evidence>
<reference evidence="2" key="1">
    <citation type="submission" date="2012-11" db="EMBL/GenBank/DDBJ databases">
        <title>Permanent draft genomes of Rhodopirellula europaea strain SH398 and 6C.</title>
        <authorList>
            <person name="Richter M."/>
            <person name="Richter-Heitmann T."/>
            <person name="Frank C."/>
            <person name="Harder J."/>
            <person name="Glockner F.O."/>
        </authorList>
    </citation>
    <scope>NUCLEOTIDE SEQUENCE</scope>
    <source>
        <strain evidence="2">6C</strain>
    </source>
</reference>
<feature type="region of interest" description="Disordered" evidence="1">
    <location>
        <begin position="1"/>
        <end position="45"/>
    </location>
</feature>
<reference evidence="2" key="2">
    <citation type="journal article" date="2013" name="Mar. Genomics">
        <title>Expression of sulfatases in Rhodopirellula baltica and the diversity of sulfatases in the genus Rhodopirellula.</title>
        <authorList>
            <person name="Wegner C.E."/>
            <person name="Richter-Heitmann T."/>
            <person name="Klindworth A."/>
            <person name="Klockow C."/>
            <person name="Richter M."/>
            <person name="Achstetter T."/>
            <person name="Glockner F.O."/>
            <person name="Harder J."/>
        </authorList>
    </citation>
    <scope>NUCLEOTIDE SEQUENCE [LARGE SCALE GENOMIC DNA]</scope>
    <source>
        <strain evidence="2">6C</strain>
    </source>
</reference>
<dbReference type="Proteomes" id="UP000011529">
    <property type="component" value="Unassembled WGS sequence"/>
</dbReference>
<accession>M2AW98</accession>
<gene>
    <name evidence="2" type="ORF">RE6C_05486</name>
</gene>
<evidence type="ECO:0000313" key="2">
    <source>
        <dbReference type="EMBL" id="EMB13833.1"/>
    </source>
</evidence>
<proteinExistence type="predicted"/>
<dbReference type="AlphaFoldDB" id="M2AW98"/>
<organism evidence="2 3">
    <name type="scientific">Rhodopirellula europaea 6C</name>
    <dbReference type="NCBI Taxonomy" id="1263867"/>
    <lineage>
        <taxon>Bacteria</taxon>
        <taxon>Pseudomonadati</taxon>
        <taxon>Planctomycetota</taxon>
        <taxon>Planctomycetia</taxon>
        <taxon>Pirellulales</taxon>
        <taxon>Pirellulaceae</taxon>
        <taxon>Rhodopirellula</taxon>
    </lineage>
</organism>
<protein>
    <submittedName>
        <fullName evidence="2">Uncharacterized protein</fullName>
    </submittedName>
</protein>
<keyword evidence="3" id="KW-1185">Reference proteome</keyword>
<dbReference type="EMBL" id="ANMO01000246">
    <property type="protein sequence ID" value="EMB13833.1"/>
    <property type="molecule type" value="Genomic_DNA"/>
</dbReference>
<sequence length="45" mass="5019">MERRPRESPHPPNHLGDQCNVPWYGGTHPTSGKEVNGRATRTASH</sequence>
<evidence type="ECO:0000313" key="3">
    <source>
        <dbReference type="Proteomes" id="UP000011529"/>
    </source>
</evidence>
<comment type="caution">
    <text evidence="2">The sequence shown here is derived from an EMBL/GenBank/DDBJ whole genome shotgun (WGS) entry which is preliminary data.</text>
</comment>
<name>M2AW98_9BACT</name>